<feature type="compositionally biased region" description="Low complexity" evidence="7">
    <location>
        <begin position="44"/>
        <end position="56"/>
    </location>
</feature>
<dbReference type="PANTHER" id="PTHR45658:SF18">
    <property type="entry name" value="PROTEIN GAT2"/>
    <property type="match status" value="1"/>
</dbReference>
<dbReference type="EMBL" id="JBBWWQ010000019">
    <property type="protein sequence ID" value="KAK8918755.1"/>
    <property type="molecule type" value="Genomic_DNA"/>
</dbReference>
<keyword evidence="2" id="KW-0479">Metal-binding</keyword>
<dbReference type="PROSITE" id="PS50114">
    <property type="entry name" value="GATA_ZN_FINGER_2"/>
    <property type="match status" value="1"/>
</dbReference>
<keyword evidence="5" id="KW-0010">Activator</keyword>
<dbReference type="InterPro" id="IPR000679">
    <property type="entry name" value="Znf_GATA"/>
</dbReference>
<feature type="domain" description="GATA-type" evidence="8">
    <location>
        <begin position="254"/>
        <end position="290"/>
    </location>
</feature>
<feature type="compositionally biased region" description="Basic and acidic residues" evidence="7">
    <location>
        <begin position="1"/>
        <end position="20"/>
    </location>
</feature>
<evidence type="ECO:0000259" key="8">
    <source>
        <dbReference type="PROSITE" id="PS50114"/>
    </source>
</evidence>
<dbReference type="GO" id="GO:0030154">
    <property type="term" value="P:cell differentiation"/>
    <property type="evidence" value="ECO:0007669"/>
    <property type="project" value="TreeGrafter"/>
</dbReference>
<proteinExistence type="inferred from homology"/>
<evidence type="ECO:0000256" key="5">
    <source>
        <dbReference type="ARBA" id="ARBA00023159"/>
    </source>
</evidence>
<keyword evidence="4" id="KW-0862">Zinc</keyword>
<dbReference type="PROSITE" id="PS00344">
    <property type="entry name" value="GATA_ZN_FINGER_1"/>
    <property type="match status" value="1"/>
</dbReference>
<protein>
    <submittedName>
        <fullName evidence="9">GATA transcription factor 9</fullName>
    </submittedName>
</protein>
<accession>A0AAP0AXJ5</accession>
<dbReference type="GO" id="GO:0005634">
    <property type="term" value="C:nucleus"/>
    <property type="evidence" value="ECO:0007669"/>
    <property type="project" value="TreeGrafter"/>
</dbReference>
<evidence type="ECO:0000256" key="1">
    <source>
        <dbReference type="ARBA" id="ARBA00005694"/>
    </source>
</evidence>
<dbReference type="SUPFAM" id="SSF57716">
    <property type="entry name" value="Glucocorticoid receptor-like (DNA-binding domain)"/>
    <property type="match status" value="1"/>
</dbReference>
<evidence type="ECO:0000256" key="2">
    <source>
        <dbReference type="ARBA" id="ARBA00022723"/>
    </source>
</evidence>
<dbReference type="GO" id="GO:0006355">
    <property type="term" value="P:regulation of DNA-templated transcription"/>
    <property type="evidence" value="ECO:0007669"/>
    <property type="project" value="InterPro"/>
</dbReference>
<reference evidence="9 10" key="1">
    <citation type="journal article" date="2022" name="Nat. Plants">
        <title>Genomes of leafy and leafless Platanthera orchids illuminate the evolution of mycoheterotrophy.</title>
        <authorList>
            <person name="Li M.H."/>
            <person name="Liu K.W."/>
            <person name="Li Z."/>
            <person name="Lu H.C."/>
            <person name="Ye Q.L."/>
            <person name="Zhang D."/>
            <person name="Wang J.Y."/>
            <person name="Li Y.F."/>
            <person name="Zhong Z.M."/>
            <person name="Liu X."/>
            <person name="Yu X."/>
            <person name="Liu D.K."/>
            <person name="Tu X.D."/>
            <person name="Liu B."/>
            <person name="Hao Y."/>
            <person name="Liao X.Y."/>
            <person name="Jiang Y.T."/>
            <person name="Sun W.H."/>
            <person name="Chen J."/>
            <person name="Chen Y.Q."/>
            <person name="Ai Y."/>
            <person name="Zhai J.W."/>
            <person name="Wu S.S."/>
            <person name="Zhou Z."/>
            <person name="Hsiao Y.Y."/>
            <person name="Wu W.L."/>
            <person name="Chen Y.Y."/>
            <person name="Lin Y.F."/>
            <person name="Hsu J.L."/>
            <person name="Li C.Y."/>
            <person name="Wang Z.W."/>
            <person name="Zhao X."/>
            <person name="Zhong W.Y."/>
            <person name="Ma X.K."/>
            <person name="Ma L."/>
            <person name="Huang J."/>
            <person name="Chen G.Z."/>
            <person name="Huang M.Z."/>
            <person name="Huang L."/>
            <person name="Peng D.H."/>
            <person name="Luo Y.B."/>
            <person name="Zou S.Q."/>
            <person name="Chen S.P."/>
            <person name="Lan S."/>
            <person name="Tsai W.C."/>
            <person name="Van de Peer Y."/>
            <person name="Liu Z.J."/>
        </authorList>
    </citation>
    <scope>NUCLEOTIDE SEQUENCE [LARGE SCALE GENOMIC DNA]</scope>
    <source>
        <strain evidence="9">Lor287</strain>
    </source>
</reference>
<evidence type="ECO:0000313" key="10">
    <source>
        <dbReference type="Proteomes" id="UP001418222"/>
    </source>
</evidence>
<evidence type="ECO:0000256" key="6">
    <source>
        <dbReference type="PROSITE-ProRule" id="PRU00094"/>
    </source>
</evidence>
<evidence type="ECO:0000256" key="4">
    <source>
        <dbReference type="ARBA" id="ARBA00022833"/>
    </source>
</evidence>
<dbReference type="PANTHER" id="PTHR45658">
    <property type="entry name" value="GATA TRANSCRIPTION FACTOR"/>
    <property type="match status" value="1"/>
</dbReference>
<name>A0AAP0AXJ5_9ASPA</name>
<evidence type="ECO:0000313" key="9">
    <source>
        <dbReference type="EMBL" id="KAK8918755.1"/>
    </source>
</evidence>
<keyword evidence="10" id="KW-1185">Reference proteome</keyword>
<dbReference type="InterPro" id="IPR013088">
    <property type="entry name" value="Znf_NHR/GATA"/>
</dbReference>
<dbReference type="InterPro" id="IPR051140">
    <property type="entry name" value="GATA_TF"/>
</dbReference>
<dbReference type="Pfam" id="PF00320">
    <property type="entry name" value="GATA"/>
    <property type="match status" value="1"/>
</dbReference>
<feature type="region of interest" description="Disordered" evidence="7">
    <location>
        <begin position="1"/>
        <end position="74"/>
    </location>
</feature>
<dbReference type="SMART" id="SM00401">
    <property type="entry name" value="ZnF_GATA"/>
    <property type="match status" value="1"/>
</dbReference>
<evidence type="ECO:0000256" key="7">
    <source>
        <dbReference type="SAM" id="MobiDB-lite"/>
    </source>
</evidence>
<gene>
    <name evidence="9" type="primary">GATA9</name>
    <name evidence="9" type="ORF">KSP39_PZI021064</name>
</gene>
<dbReference type="GO" id="GO:0008270">
    <property type="term" value="F:zinc ion binding"/>
    <property type="evidence" value="ECO:0007669"/>
    <property type="project" value="UniProtKB-KW"/>
</dbReference>
<dbReference type="GO" id="GO:0043565">
    <property type="term" value="F:sequence-specific DNA binding"/>
    <property type="evidence" value="ECO:0007669"/>
    <property type="project" value="InterPro"/>
</dbReference>
<dbReference type="Gene3D" id="3.30.50.10">
    <property type="entry name" value="Erythroid Transcription Factor GATA-1, subunit A"/>
    <property type="match status" value="1"/>
</dbReference>
<keyword evidence="3 6" id="KW-0863">Zinc-finger</keyword>
<dbReference type="AlphaFoldDB" id="A0AAP0AXJ5"/>
<comment type="caution">
    <text evidence="9">The sequence shown here is derived from an EMBL/GenBank/DDBJ whole genome shotgun (WGS) entry which is preliminary data.</text>
</comment>
<dbReference type="CDD" id="cd00202">
    <property type="entry name" value="ZnF_GATA"/>
    <property type="match status" value="1"/>
</dbReference>
<sequence length="375" mass="42040">MKNREHLHDGSSVPQEDKNGESAPADNFSLVEEVFNFSPSENYAEPPAADDPTAAEADVDCEEGTVSPLPYPNDMEEYLDADGSGRTRRKQITEVLTKLVAMRQADSLALARLKKSVERRVDVIERDYTHLLGEQERQVECEETSPRRHIARVRDQLRLENQGLTALSAYHYPRVKTHIPTYAAAIDFETTLFSTTELMVPDQASCKRDHDTACTWLPYLDLATENSSLMHSDPEIINPIFVKPPVRKRETSPDGVARRCQHCATEKTPQWRAGPMGPKSLCNACGVRYKSGRLLPEYRPASSPTFAVSEHSNSHKKVAEIRRQKGIPTPLYPPIYEGQAPTREGAAATGTEAANPGHNFLNYGYRYLSDFLHNF</sequence>
<evidence type="ECO:0000256" key="3">
    <source>
        <dbReference type="ARBA" id="ARBA00022771"/>
    </source>
</evidence>
<dbReference type="Proteomes" id="UP001418222">
    <property type="component" value="Unassembled WGS sequence"/>
</dbReference>
<dbReference type="FunFam" id="3.30.50.10:FF:000018">
    <property type="entry name" value="GATA transcription factor"/>
    <property type="match status" value="1"/>
</dbReference>
<organism evidence="9 10">
    <name type="scientific">Platanthera zijinensis</name>
    <dbReference type="NCBI Taxonomy" id="2320716"/>
    <lineage>
        <taxon>Eukaryota</taxon>
        <taxon>Viridiplantae</taxon>
        <taxon>Streptophyta</taxon>
        <taxon>Embryophyta</taxon>
        <taxon>Tracheophyta</taxon>
        <taxon>Spermatophyta</taxon>
        <taxon>Magnoliopsida</taxon>
        <taxon>Liliopsida</taxon>
        <taxon>Asparagales</taxon>
        <taxon>Orchidaceae</taxon>
        <taxon>Orchidoideae</taxon>
        <taxon>Orchideae</taxon>
        <taxon>Orchidinae</taxon>
        <taxon>Platanthera</taxon>
    </lineage>
</organism>
<comment type="similarity">
    <text evidence="1">Belongs to the type IV zinc-finger family. Class A subfamily.</text>
</comment>